<dbReference type="Pfam" id="PF12525">
    <property type="entry name" value="DUF3726"/>
    <property type="match status" value="1"/>
</dbReference>
<dbReference type="EMBL" id="JADQAZ010000003">
    <property type="protein sequence ID" value="MBT0958472.1"/>
    <property type="molecule type" value="Genomic_DNA"/>
</dbReference>
<evidence type="ECO:0000313" key="1">
    <source>
        <dbReference type="EMBL" id="MBT0958472.1"/>
    </source>
</evidence>
<evidence type="ECO:0000313" key="2">
    <source>
        <dbReference type="Proteomes" id="UP001315686"/>
    </source>
</evidence>
<proteinExistence type="predicted"/>
<gene>
    <name evidence="1" type="ORF">IV417_13865</name>
</gene>
<accession>A0AAP2CSL0</accession>
<name>A0AAP2CSL0_9RHOB</name>
<sequence>MSRSLNEIEAMALKAARGAGLPWGMAQEAGRAVRWLQSHGLPGVEALAQMLPGEAGAAPADLGGHWQGRLCPLLCGASLCDTAARFARGEGVVMERVLHPLLLLPFAAMAGAQVGRIVVVEWEGAKAACCGARLAVTGPQVYEAGPVMLRCYAVQEAADSRAPGFRGDVEPQAWRMLEGLAARTYAPESAESRRLGAGAGDE</sequence>
<dbReference type="InterPro" id="IPR022201">
    <property type="entry name" value="DUF3726"/>
</dbReference>
<dbReference type="AlphaFoldDB" id="A0AAP2CSL0"/>
<dbReference type="Proteomes" id="UP001315686">
    <property type="component" value="Unassembled WGS sequence"/>
</dbReference>
<keyword evidence="2" id="KW-1185">Reference proteome</keyword>
<reference evidence="1 2" key="1">
    <citation type="journal article" date="2021" name="Arch. Microbiol.">
        <title>Harenicola maris gen. nov., sp. nov. isolated from the Sea of Japan shallow sediments.</title>
        <authorList>
            <person name="Romanenko L.A."/>
            <person name="Kurilenko V.V."/>
            <person name="Chernysheva N.Y."/>
            <person name="Tekutyeva L.A."/>
            <person name="Velansky P.V."/>
            <person name="Svetashev V.I."/>
            <person name="Isaeva M.P."/>
        </authorList>
    </citation>
    <scope>NUCLEOTIDE SEQUENCE [LARGE SCALE GENOMIC DNA]</scope>
    <source>
        <strain evidence="1 2">KMM 3653</strain>
    </source>
</reference>
<organism evidence="1 2">
    <name type="scientific">Harenicola maris</name>
    <dbReference type="NCBI Taxonomy" id="2841044"/>
    <lineage>
        <taxon>Bacteria</taxon>
        <taxon>Pseudomonadati</taxon>
        <taxon>Pseudomonadota</taxon>
        <taxon>Alphaproteobacteria</taxon>
        <taxon>Rhodobacterales</taxon>
        <taxon>Paracoccaceae</taxon>
        <taxon>Harenicola</taxon>
    </lineage>
</organism>
<dbReference type="RefSeq" id="WP_327794706.1">
    <property type="nucleotide sequence ID" value="NZ_JADQAZ010000003.1"/>
</dbReference>
<protein>
    <submittedName>
        <fullName evidence="1">DUF3726 domain-containing protein</fullName>
    </submittedName>
</protein>
<comment type="caution">
    <text evidence="1">The sequence shown here is derived from an EMBL/GenBank/DDBJ whole genome shotgun (WGS) entry which is preliminary data.</text>
</comment>